<evidence type="ECO:0000313" key="2">
    <source>
        <dbReference type="WBParaSite" id="jg22722"/>
    </source>
</evidence>
<dbReference type="WBParaSite" id="jg22722">
    <property type="protein sequence ID" value="jg22722"/>
    <property type="gene ID" value="jg22722"/>
</dbReference>
<keyword evidence="1" id="KW-1185">Reference proteome</keyword>
<sequence>MGSDSSPLDGNHREPVAGAQAVGLLMSRPPTLPMGDHRRRETGVCCPHYFSMVNTTDKPVYQAFQGAILALAGPLPTKTFLCFYWSYTSERFDATASAFLMADPSSSYSVSRACVSQSVADFASKNLFHNN</sequence>
<organism evidence="1 2">
    <name type="scientific">Ditylenchus dipsaci</name>
    <dbReference type="NCBI Taxonomy" id="166011"/>
    <lineage>
        <taxon>Eukaryota</taxon>
        <taxon>Metazoa</taxon>
        <taxon>Ecdysozoa</taxon>
        <taxon>Nematoda</taxon>
        <taxon>Chromadorea</taxon>
        <taxon>Rhabditida</taxon>
        <taxon>Tylenchina</taxon>
        <taxon>Tylenchomorpha</taxon>
        <taxon>Sphaerularioidea</taxon>
        <taxon>Anguinidae</taxon>
        <taxon>Anguininae</taxon>
        <taxon>Ditylenchus</taxon>
    </lineage>
</organism>
<dbReference type="Proteomes" id="UP000887574">
    <property type="component" value="Unplaced"/>
</dbReference>
<proteinExistence type="predicted"/>
<accession>A0A915DSM7</accession>
<reference evidence="2" key="1">
    <citation type="submission" date="2022-11" db="UniProtKB">
        <authorList>
            <consortium name="WormBaseParasite"/>
        </authorList>
    </citation>
    <scope>IDENTIFICATION</scope>
</reference>
<evidence type="ECO:0000313" key="1">
    <source>
        <dbReference type="Proteomes" id="UP000887574"/>
    </source>
</evidence>
<name>A0A915DSM7_9BILA</name>
<dbReference type="AlphaFoldDB" id="A0A915DSM7"/>
<protein>
    <submittedName>
        <fullName evidence="2">Uncharacterized protein</fullName>
    </submittedName>
</protein>